<protein>
    <submittedName>
        <fullName evidence="2">XRE family transcriptional regulator</fullName>
    </submittedName>
</protein>
<dbReference type="InterPro" id="IPR039554">
    <property type="entry name" value="HigA2-like_HTH"/>
</dbReference>
<reference evidence="3" key="1">
    <citation type="submission" date="2017-02" db="EMBL/GenBank/DDBJ databases">
        <authorList>
            <person name="Daims H."/>
        </authorList>
    </citation>
    <scope>NUCLEOTIDE SEQUENCE [LARGE SCALE GENOMIC DNA]</scope>
</reference>
<dbReference type="OrthoDB" id="9788479at2"/>
<dbReference type="Gene3D" id="1.10.260.40">
    <property type="entry name" value="lambda repressor-like DNA-binding domains"/>
    <property type="match status" value="1"/>
</dbReference>
<evidence type="ECO:0000313" key="2">
    <source>
        <dbReference type="EMBL" id="SJM94899.1"/>
    </source>
</evidence>
<dbReference type="Proteomes" id="UP000195667">
    <property type="component" value="Unassembled WGS sequence"/>
</dbReference>
<accession>A0A1R4HFB2</accession>
<evidence type="ECO:0000259" key="1">
    <source>
        <dbReference type="Pfam" id="PF13744"/>
    </source>
</evidence>
<proteinExistence type="predicted"/>
<dbReference type="Pfam" id="PF13744">
    <property type="entry name" value="HTH_37"/>
    <property type="match status" value="1"/>
</dbReference>
<evidence type="ECO:0000313" key="3">
    <source>
        <dbReference type="Proteomes" id="UP000195667"/>
    </source>
</evidence>
<dbReference type="EMBL" id="FUKI01000138">
    <property type="protein sequence ID" value="SJM94899.1"/>
    <property type="molecule type" value="Genomic_DNA"/>
</dbReference>
<gene>
    <name evidence="2" type="ORF">CRENPOLYSF1_600002</name>
</gene>
<organism evidence="2 3">
    <name type="scientific">Crenothrix polyspora</name>
    <dbReference type="NCBI Taxonomy" id="360316"/>
    <lineage>
        <taxon>Bacteria</taxon>
        <taxon>Pseudomonadati</taxon>
        <taxon>Pseudomonadota</taxon>
        <taxon>Gammaproteobacteria</taxon>
        <taxon>Methylococcales</taxon>
        <taxon>Crenotrichaceae</taxon>
        <taxon>Crenothrix</taxon>
    </lineage>
</organism>
<feature type="domain" description="HigA2-like helix-turn-helix" evidence="1">
    <location>
        <begin position="20"/>
        <end position="89"/>
    </location>
</feature>
<dbReference type="GO" id="GO:0003677">
    <property type="term" value="F:DNA binding"/>
    <property type="evidence" value="ECO:0007669"/>
    <property type="project" value="InterPro"/>
</dbReference>
<sequence length="91" mass="10036">MTEHVFDTIWDALEPDPIARANLQLRSQLLSALIDVLEQNGMTQTQSATLLGIDEPCLTNLMAGRIDLFTIDSLVNMLEKTGRHITLSIAA</sequence>
<dbReference type="InterPro" id="IPR010982">
    <property type="entry name" value="Lambda_DNA-bd_dom_sf"/>
</dbReference>
<dbReference type="RefSeq" id="WP_087144534.1">
    <property type="nucleotide sequence ID" value="NZ_FUKI01000138.1"/>
</dbReference>
<keyword evidence="3" id="KW-1185">Reference proteome</keyword>
<dbReference type="SUPFAM" id="SSF47413">
    <property type="entry name" value="lambda repressor-like DNA-binding domains"/>
    <property type="match status" value="1"/>
</dbReference>
<name>A0A1R4HFB2_9GAMM</name>
<dbReference type="AlphaFoldDB" id="A0A1R4HFB2"/>